<comment type="caution">
    <text evidence="2">The sequence shown here is derived from an EMBL/GenBank/DDBJ whole genome shotgun (WGS) entry which is preliminary data.</text>
</comment>
<keyword evidence="3" id="KW-1185">Reference proteome</keyword>
<feature type="compositionally biased region" description="Polar residues" evidence="1">
    <location>
        <begin position="94"/>
        <end position="105"/>
    </location>
</feature>
<evidence type="ECO:0000256" key="1">
    <source>
        <dbReference type="SAM" id="MobiDB-lite"/>
    </source>
</evidence>
<name>A0ABD2N9E4_9CUCU</name>
<accession>A0ABD2N9E4</accession>
<dbReference type="AlphaFoldDB" id="A0ABD2N9E4"/>
<feature type="compositionally biased region" description="Polar residues" evidence="1">
    <location>
        <begin position="122"/>
        <end position="145"/>
    </location>
</feature>
<protein>
    <submittedName>
        <fullName evidence="2">Uncharacterized protein</fullName>
    </submittedName>
</protein>
<evidence type="ECO:0000313" key="3">
    <source>
        <dbReference type="Proteomes" id="UP001516400"/>
    </source>
</evidence>
<feature type="compositionally biased region" description="Basic and acidic residues" evidence="1">
    <location>
        <begin position="71"/>
        <end position="93"/>
    </location>
</feature>
<dbReference type="EMBL" id="JABFTP020000083">
    <property type="protein sequence ID" value="KAL3274841.1"/>
    <property type="molecule type" value="Genomic_DNA"/>
</dbReference>
<sequence>MSSMDFKKKHSIATVNTSMRIEKPIQTHGKLFRNSSLSEKIPPPIIEVTVEDDNSSLDHVEHKDSSVTTIKYEKELDDRERRKYSNKSVDSRTRNSVASATTSSGQEDDENVNRLSIRNDLTRSNSAGNSIRSSTRCSSVQSLSNHRIHHGKKSPKEVQPLPYLRT</sequence>
<organism evidence="2 3">
    <name type="scientific">Cryptolaemus montrouzieri</name>
    <dbReference type="NCBI Taxonomy" id="559131"/>
    <lineage>
        <taxon>Eukaryota</taxon>
        <taxon>Metazoa</taxon>
        <taxon>Ecdysozoa</taxon>
        <taxon>Arthropoda</taxon>
        <taxon>Hexapoda</taxon>
        <taxon>Insecta</taxon>
        <taxon>Pterygota</taxon>
        <taxon>Neoptera</taxon>
        <taxon>Endopterygota</taxon>
        <taxon>Coleoptera</taxon>
        <taxon>Polyphaga</taxon>
        <taxon>Cucujiformia</taxon>
        <taxon>Coccinelloidea</taxon>
        <taxon>Coccinellidae</taxon>
        <taxon>Scymninae</taxon>
        <taxon>Scymnini</taxon>
        <taxon>Cryptolaemus</taxon>
    </lineage>
</organism>
<feature type="region of interest" description="Disordered" evidence="1">
    <location>
        <begin position="71"/>
        <end position="166"/>
    </location>
</feature>
<evidence type="ECO:0000313" key="2">
    <source>
        <dbReference type="EMBL" id="KAL3274841.1"/>
    </source>
</evidence>
<proteinExistence type="predicted"/>
<reference evidence="2 3" key="1">
    <citation type="journal article" date="2021" name="BMC Biol.">
        <title>Horizontally acquired antibacterial genes associated with adaptive radiation of ladybird beetles.</title>
        <authorList>
            <person name="Li H.S."/>
            <person name="Tang X.F."/>
            <person name="Huang Y.H."/>
            <person name="Xu Z.Y."/>
            <person name="Chen M.L."/>
            <person name="Du X.Y."/>
            <person name="Qiu B.Y."/>
            <person name="Chen P.T."/>
            <person name="Zhang W."/>
            <person name="Slipinski A."/>
            <person name="Escalona H.E."/>
            <person name="Waterhouse R.M."/>
            <person name="Zwick A."/>
            <person name="Pang H."/>
        </authorList>
    </citation>
    <scope>NUCLEOTIDE SEQUENCE [LARGE SCALE GENOMIC DNA]</scope>
    <source>
        <strain evidence="2">SYSU2018</strain>
    </source>
</reference>
<gene>
    <name evidence="2" type="ORF">HHI36_019624</name>
</gene>
<dbReference type="Proteomes" id="UP001516400">
    <property type="component" value="Unassembled WGS sequence"/>
</dbReference>